<evidence type="ECO:0000256" key="4">
    <source>
        <dbReference type="ARBA" id="ARBA00022723"/>
    </source>
</evidence>
<evidence type="ECO:0000256" key="5">
    <source>
        <dbReference type="ARBA" id="ARBA00022801"/>
    </source>
</evidence>
<dbReference type="NCBIfam" id="TIGR02967">
    <property type="entry name" value="guan_deamin"/>
    <property type="match status" value="1"/>
</dbReference>
<dbReference type="Gene3D" id="2.30.40.10">
    <property type="entry name" value="Urease, subunit C, domain 1"/>
    <property type="match status" value="1"/>
</dbReference>
<protein>
    <recommendedName>
        <fullName evidence="3 7">Guanine deaminase</fullName>
        <shortName evidence="8">Guanase</shortName>
        <ecNumber evidence="3 7">3.5.4.3</ecNumber>
    </recommendedName>
    <alternativeName>
        <fullName evidence="8">Guanine aminohydrolase</fullName>
    </alternativeName>
</protein>
<dbReference type="GO" id="GO:0005829">
    <property type="term" value="C:cytosol"/>
    <property type="evidence" value="ECO:0007669"/>
    <property type="project" value="TreeGrafter"/>
</dbReference>
<keyword evidence="5 8" id="KW-0378">Hydrolase</keyword>
<comment type="function">
    <text evidence="8">Catalyzes the hydrolytic deamination of guanine, producing xanthine and ammonia.</text>
</comment>
<evidence type="ECO:0000313" key="9">
    <source>
        <dbReference type="EMBL" id="QEE21653.1"/>
    </source>
</evidence>
<keyword evidence="4 8" id="KW-0479">Metal-binding</keyword>
<accession>A0A5B9DR78</accession>
<dbReference type="PANTHER" id="PTHR11271:SF6">
    <property type="entry name" value="GUANINE DEAMINASE"/>
    <property type="match status" value="1"/>
</dbReference>
<dbReference type="NCBIfam" id="NF006679">
    <property type="entry name" value="PRK09228.1"/>
    <property type="match status" value="1"/>
</dbReference>
<dbReference type="UniPathway" id="UPA00603">
    <property type="reaction ID" value="UER00660"/>
</dbReference>
<dbReference type="EMBL" id="CP041690">
    <property type="protein sequence ID" value="QEE21653.1"/>
    <property type="molecule type" value="Genomic_DNA"/>
</dbReference>
<organism evidence="9 10">
    <name type="scientific">Paradevosia tibetensis</name>
    <dbReference type="NCBI Taxonomy" id="1447062"/>
    <lineage>
        <taxon>Bacteria</taxon>
        <taxon>Pseudomonadati</taxon>
        <taxon>Pseudomonadota</taxon>
        <taxon>Alphaproteobacteria</taxon>
        <taxon>Hyphomicrobiales</taxon>
        <taxon>Devosiaceae</taxon>
        <taxon>Paradevosia</taxon>
    </lineage>
</organism>
<comment type="similarity">
    <text evidence="2 8">Belongs to the metallo-dependent hydrolases superfamily. ATZ/TRZ family.</text>
</comment>
<dbReference type="InterPro" id="IPR051607">
    <property type="entry name" value="Metallo-dep_hydrolases"/>
</dbReference>
<evidence type="ECO:0000256" key="2">
    <source>
        <dbReference type="ARBA" id="ARBA00006745"/>
    </source>
</evidence>
<evidence type="ECO:0000256" key="6">
    <source>
        <dbReference type="ARBA" id="ARBA00022833"/>
    </source>
</evidence>
<dbReference type="RefSeq" id="WP_147656959.1">
    <property type="nucleotide sequence ID" value="NZ_BMFM01000001.1"/>
</dbReference>
<dbReference type="InterPro" id="IPR011059">
    <property type="entry name" value="Metal-dep_hydrolase_composite"/>
</dbReference>
<name>A0A5B9DR78_9HYPH</name>
<dbReference type="SUPFAM" id="SSF51338">
    <property type="entry name" value="Composite domain of metallo-dependent hydrolases"/>
    <property type="match status" value="1"/>
</dbReference>
<dbReference type="InterPro" id="IPR032466">
    <property type="entry name" value="Metal_Hydrolase"/>
</dbReference>
<keyword evidence="10" id="KW-1185">Reference proteome</keyword>
<evidence type="ECO:0000256" key="1">
    <source>
        <dbReference type="ARBA" id="ARBA00004984"/>
    </source>
</evidence>
<dbReference type="Pfam" id="PF01979">
    <property type="entry name" value="Amidohydro_1"/>
    <property type="match status" value="1"/>
</dbReference>
<dbReference type="OrthoDB" id="9787621at2"/>
<gene>
    <name evidence="9" type="primary">guaD</name>
    <name evidence="9" type="ORF">FNA67_16305</name>
</gene>
<dbReference type="Gene3D" id="3.20.20.140">
    <property type="entry name" value="Metal-dependent hydrolases"/>
    <property type="match status" value="1"/>
</dbReference>
<keyword evidence="6 8" id="KW-0862">Zinc</keyword>
<comment type="pathway">
    <text evidence="1 8">Purine metabolism; guanine degradation; xanthine from guanine: step 1/1.</text>
</comment>
<dbReference type="KEGG" id="yti:FNA67_16305"/>
<sequence>MSRTILRGRVFTFVDEPQGIDDTASYRYLEDGAVTIEAGKVVAVGTYSPAEAAGCEVIDHRPNLILPGFIDLHLHYVQMQVIGSYAPALLDWLHTYTFVEEQKFGRQGHAEVIAASFFDELIRNGTTTAAAYCSVHPQSVDAFFSEAARRNMLMIGGKVMMDRNAPEALLDTAQSGYDDTRALIARWHGKGRAHYAISPRFAITSTPAQLEASRALVAEHPECYVQTHLSENDAEIAYSMELYPDSKDYLGIYEDYGLLGRKTLLGHSIHLNHREAQCMAETGSVAVFCPTSNLFLGSGLFDYQRLHKTGVRIGIATDIGGGTSTSMLRTLDEAFKVVQLRKQQLSPLNSFYLATLGNARALGLEDRIGSIAPGRDADLVVLDSKAIAHMALRMQTISGVAEELFLLQTMGDDRSVREVYVAGEALKSKLN</sequence>
<dbReference type="FunFam" id="3.20.20.140:FF:000022">
    <property type="entry name" value="Guanine deaminase"/>
    <property type="match status" value="1"/>
</dbReference>
<comment type="cofactor">
    <cofactor evidence="8">
        <name>Zn(2+)</name>
        <dbReference type="ChEBI" id="CHEBI:29105"/>
    </cofactor>
    <text evidence="8">Binds 1 zinc ion per subunit.</text>
</comment>
<evidence type="ECO:0000256" key="8">
    <source>
        <dbReference type="RuleBase" id="RU366009"/>
    </source>
</evidence>
<dbReference type="GO" id="GO:0008270">
    <property type="term" value="F:zinc ion binding"/>
    <property type="evidence" value="ECO:0007669"/>
    <property type="project" value="UniProtKB-UniRule"/>
</dbReference>
<dbReference type="GO" id="GO:0008892">
    <property type="term" value="F:guanine deaminase activity"/>
    <property type="evidence" value="ECO:0007669"/>
    <property type="project" value="UniProtKB-UniRule"/>
</dbReference>
<evidence type="ECO:0000313" key="10">
    <source>
        <dbReference type="Proteomes" id="UP000321062"/>
    </source>
</evidence>
<comment type="catalytic activity">
    <reaction evidence="8">
        <text>guanine + H2O + H(+) = xanthine + NH4(+)</text>
        <dbReference type="Rhea" id="RHEA:14665"/>
        <dbReference type="ChEBI" id="CHEBI:15377"/>
        <dbReference type="ChEBI" id="CHEBI:15378"/>
        <dbReference type="ChEBI" id="CHEBI:16235"/>
        <dbReference type="ChEBI" id="CHEBI:17712"/>
        <dbReference type="ChEBI" id="CHEBI:28938"/>
        <dbReference type="EC" id="3.5.4.3"/>
    </reaction>
</comment>
<dbReference type="EC" id="3.5.4.3" evidence="3 7"/>
<reference evidence="9 10" key="1">
    <citation type="journal article" date="2015" name="Int. J. Syst. Evol. Microbiol.">
        <title>Youhaiella tibetensis gen. nov., sp. nov., isolated from subsurface sediment.</title>
        <authorList>
            <person name="Wang Y.X."/>
            <person name="Huang F.Q."/>
            <person name="Nogi Y."/>
            <person name="Pang S.J."/>
            <person name="Wang P.K."/>
            <person name="Lv J."/>
        </authorList>
    </citation>
    <scope>NUCLEOTIDE SEQUENCE [LARGE SCALE GENOMIC DNA]</scope>
    <source>
        <strain evidence="10">fig4</strain>
    </source>
</reference>
<dbReference type="InterPro" id="IPR014311">
    <property type="entry name" value="Guanine_deaminase"/>
</dbReference>
<dbReference type="InterPro" id="IPR006680">
    <property type="entry name" value="Amidohydro-rel"/>
</dbReference>
<dbReference type="SUPFAM" id="SSF51556">
    <property type="entry name" value="Metallo-dependent hydrolases"/>
    <property type="match status" value="1"/>
</dbReference>
<dbReference type="PANTHER" id="PTHR11271">
    <property type="entry name" value="GUANINE DEAMINASE"/>
    <property type="match status" value="1"/>
</dbReference>
<evidence type="ECO:0000256" key="7">
    <source>
        <dbReference type="NCBIfam" id="TIGR02967"/>
    </source>
</evidence>
<dbReference type="Proteomes" id="UP000321062">
    <property type="component" value="Chromosome"/>
</dbReference>
<dbReference type="GO" id="GO:0006147">
    <property type="term" value="P:guanine catabolic process"/>
    <property type="evidence" value="ECO:0007669"/>
    <property type="project" value="UniProtKB-UniRule"/>
</dbReference>
<proteinExistence type="inferred from homology"/>
<evidence type="ECO:0000256" key="3">
    <source>
        <dbReference type="ARBA" id="ARBA00012781"/>
    </source>
</evidence>
<dbReference type="AlphaFoldDB" id="A0A5B9DR78"/>